<evidence type="ECO:0000256" key="15">
    <source>
        <dbReference type="ARBA" id="ARBA00030833"/>
    </source>
</evidence>
<proteinExistence type="inferred from homology"/>
<evidence type="ECO:0000256" key="8">
    <source>
        <dbReference type="ARBA" id="ARBA00022723"/>
    </source>
</evidence>
<evidence type="ECO:0000256" key="4">
    <source>
        <dbReference type="ARBA" id="ARBA00019364"/>
    </source>
</evidence>
<evidence type="ECO:0000256" key="3">
    <source>
        <dbReference type="ARBA" id="ARBA00012408"/>
    </source>
</evidence>
<dbReference type="Proteomes" id="UP000064243">
    <property type="component" value="Unassembled WGS sequence"/>
</dbReference>
<evidence type="ECO:0000256" key="5">
    <source>
        <dbReference type="ARBA" id="ARBA00022448"/>
    </source>
</evidence>
<keyword evidence="23" id="KW-1185">Reference proteome</keyword>
<dbReference type="InterPro" id="IPR009056">
    <property type="entry name" value="Cyt_c-like_dom"/>
</dbReference>
<comment type="caution">
    <text evidence="22">The sequence shown here is derived from an EMBL/GenBank/DDBJ whole genome shotgun (WGS) entry which is preliminary data.</text>
</comment>
<dbReference type="GO" id="GO:0016740">
    <property type="term" value="F:transferase activity"/>
    <property type="evidence" value="ECO:0007669"/>
    <property type="project" value="UniProtKB-KW"/>
</dbReference>
<evidence type="ECO:0000256" key="12">
    <source>
        <dbReference type="ARBA" id="ARBA00023004"/>
    </source>
</evidence>
<gene>
    <name evidence="22" type="ORF">ABW22_02495</name>
</gene>
<sequence length="405" mass="45036">MAFVAFPLDSDAQQKKAAPAAVPMELEQPASARPWSRYSGWPVTDWKDYNTLANIASPVYAPPPKLDGPITGDPKNGEKLAYDRGRGGSCVACHIMGKTTPALPGNIGPDLSTVGTWGRTDQWLFDYVYDPRKVNPNSMMPPWGTHKLFNVQEIHDIVAFLKTLKEPHTFKDELENPATRPVPVETRDNLDPFVNDGMAAVERARLIYSRVGARGKSCASCHAAPEKSFKTWAATMPRYEARLKKVIGVEEFITRHARSTTRDNLLMQSMDNIDLSIYLRHLANGTPIKVDTTSKDAAAAIKRGNALMTRKIGQLNFACMDCHSLGANKWVRGQWLTGTKGQIAHFPTFRTSRSEIWDLRKRFQWCNVAIRANELPPDAVEYGDIELALAALNQGEKVNAPGIRH</sequence>
<dbReference type="OrthoDB" id="9808312at2"/>
<protein>
    <recommendedName>
        <fullName evidence="4">L-cysteine S-thiosulfotransferase subunit SoxA</fullName>
        <ecNumber evidence="3">2.8.5.2</ecNumber>
    </recommendedName>
    <alternativeName>
        <fullName evidence="16">Protein SoxA</fullName>
    </alternativeName>
    <alternativeName>
        <fullName evidence="17">SoxAX cytochrome complex subunit A</fullName>
    </alternativeName>
    <alternativeName>
        <fullName evidence="15">Sulfur oxidizing protein A</fullName>
    </alternativeName>
    <alternativeName>
        <fullName evidence="14">Thiosulfate-oxidizing multienzyme system protein SoxA</fullName>
    </alternativeName>
</protein>
<evidence type="ECO:0000256" key="18">
    <source>
        <dbReference type="ARBA" id="ARBA00048077"/>
    </source>
</evidence>
<keyword evidence="8 20" id="KW-0479">Metal-binding</keyword>
<evidence type="ECO:0000256" key="14">
    <source>
        <dbReference type="ARBA" id="ARBA00030174"/>
    </source>
</evidence>
<dbReference type="PROSITE" id="PS51007">
    <property type="entry name" value="CYTC"/>
    <property type="match status" value="1"/>
</dbReference>
<dbReference type="EC" id="2.8.5.2" evidence="3"/>
<name>A0A106BUZ3_THIDE</name>
<keyword evidence="9" id="KW-0732">Signal</keyword>
<evidence type="ECO:0000256" key="1">
    <source>
        <dbReference type="ARBA" id="ARBA00004418"/>
    </source>
</evidence>
<dbReference type="InterPro" id="IPR036909">
    <property type="entry name" value="Cyt_c-like_dom_sf"/>
</dbReference>
<dbReference type="AlphaFoldDB" id="A0A106BUZ3"/>
<evidence type="ECO:0000256" key="17">
    <source>
        <dbReference type="ARBA" id="ARBA00032318"/>
    </source>
</evidence>
<comment type="subcellular location">
    <subcellularLocation>
        <location evidence="1">Periplasm</location>
    </subcellularLocation>
</comment>
<dbReference type="NCBIfam" id="TIGR04484">
    <property type="entry name" value="thiosulf_SoxA"/>
    <property type="match status" value="1"/>
</dbReference>
<dbReference type="GO" id="GO:0046872">
    <property type="term" value="F:metal ion binding"/>
    <property type="evidence" value="ECO:0007669"/>
    <property type="project" value="UniProtKB-KW"/>
</dbReference>
<dbReference type="EMBL" id="LDUG01000008">
    <property type="protein sequence ID" value="KVW98960.1"/>
    <property type="molecule type" value="Genomic_DNA"/>
</dbReference>
<dbReference type="GO" id="GO:0009055">
    <property type="term" value="F:electron transfer activity"/>
    <property type="evidence" value="ECO:0007669"/>
    <property type="project" value="InterPro"/>
</dbReference>
<feature type="domain" description="Cytochrome c" evidence="21">
    <location>
        <begin position="72"/>
        <end position="165"/>
    </location>
</feature>
<dbReference type="GO" id="GO:0070069">
    <property type="term" value="C:cytochrome complex"/>
    <property type="evidence" value="ECO:0007669"/>
    <property type="project" value="InterPro"/>
</dbReference>
<evidence type="ECO:0000256" key="2">
    <source>
        <dbReference type="ARBA" id="ARBA00011530"/>
    </source>
</evidence>
<evidence type="ECO:0000256" key="7">
    <source>
        <dbReference type="ARBA" id="ARBA00022679"/>
    </source>
</evidence>
<keyword evidence="12 20" id="KW-0408">Iron</keyword>
<dbReference type="InterPro" id="IPR030999">
    <property type="entry name" value="Thiosulf_SoxX"/>
</dbReference>
<evidence type="ECO:0000256" key="19">
    <source>
        <dbReference type="ARBA" id="ARBA00048423"/>
    </source>
</evidence>
<dbReference type="Gene3D" id="1.10.760.10">
    <property type="entry name" value="Cytochrome c-like domain"/>
    <property type="match status" value="3"/>
</dbReference>
<dbReference type="Pfam" id="PF00034">
    <property type="entry name" value="Cytochrom_C"/>
    <property type="match status" value="1"/>
</dbReference>
<dbReference type="Pfam" id="PF21342">
    <property type="entry name" value="SoxA-TsdA_cyt-c"/>
    <property type="match status" value="1"/>
</dbReference>
<keyword evidence="7" id="KW-0808">Transferase</keyword>
<comment type="catalytic activity">
    <reaction evidence="19">
        <text>S-sulfanyl-L-cysteinyl-[SoxY protein] + thiosulfate + 2 Fe(III)-[cytochrome c] = S-(2-sulfodisulfanyl)-L-cysteinyl-[SoxY protein] + 2 Fe(II)-[cytochrome c] + 2 H(+)</text>
        <dbReference type="Rhea" id="RHEA:51224"/>
        <dbReference type="Rhea" id="RHEA-COMP:10350"/>
        <dbReference type="Rhea" id="RHEA-COMP:14399"/>
        <dbReference type="Rhea" id="RHEA-COMP:14689"/>
        <dbReference type="Rhea" id="RHEA-COMP:14690"/>
        <dbReference type="ChEBI" id="CHEBI:15378"/>
        <dbReference type="ChEBI" id="CHEBI:29033"/>
        <dbReference type="ChEBI" id="CHEBI:29034"/>
        <dbReference type="ChEBI" id="CHEBI:33542"/>
        <dbReference type="ChEBI" id="CHEBI:61963"/>
        <dbReference type="ChEBI" id="CHEBI:140664"/>
        <dbReference type="EC" id="2.8.5.2"/>
    </reaction>
</comment>
<comment type="catalytic activity">
    <reaction evidence="18">
        <text>L-cysteinyl-[SoxY protein] + thiosulfate + 2 Fe(III)-[cytochrome c] = S-sulfosulfanyl-L-cysteinyl-[SoxY protein] + 2 Fe(II)-[cytochrome c] + 2 H(+)</text>
        <dbReference type="Rhea" id="RHEA:56720"/>
        <dbReference type="Rhea" id="RHEA-COMP:10350"/>
        <dbReference type="Rhea" id="RHEA-COMP:14328"/>
        <dbReference type="Rhea" id="RHEA-COMP:14399"/>
        <dbReference type="Rhea" id="RHEA-COMP:14691"/>
        <dbReference type="ChEBI" id="CHEBI:15378"/>
        <dbReference type="ChEBI" id="CHEBI:29033"/>
        <dbReference type="ChEBI" id="CHEBI:29034"/>
        <dbReference type="ChEBI" id="CHEBI:29950"/>
        <dbReference type="ChEBI" id="CHEBI:33542"/>
        <dbReference type="ChEBI" id="CHEBI:139321"/>
        <dbReference type="EC" id="2.8.5.2"/>
    </reaction>
</comment>
<evidence type="ECO:0000256" key="6">
    <source>
        <dbReference type="ARBA" id="ARBA00022617"/>
    </source>
</evidence>
<keyword evidence="10" id="KW-0574">Periplasm</keyword>
<dbReference type="GO" id="GO:0042597">
    <property type="term" value="C:periplasmic space"/>
    <property type="evidence" value="ECO:0007669"/>
    <property type="project" value="UniProtKB-SubCell"/>
</dbReference>
<evidence type="ECO:0000256" key="10">
    <source>
        <dbReference type="ARBA" id="ARBA00022764"/>
    </source>
</evidence>
<evidence type="ECO:0000256" key="9">
    <source>
        <dbReference type="ARBA" id="ARBA00022729"/>
    </source>
</evidence>
<reference evidence="22 23" key="1">
    <citation type="journal article" date="2015" name="Appl. Environ. Microbiol.">
        <title>Aerobic and Anaerobic Thiosulfate Oxidation by a Cold-Adapted, Subglacial Chemoautotroph.</title>
        <authorList>
            <person name="Harrold Z.R."/>
            <person name="Skidmore M.L."/>
            <person name="Hamilton T.L."/>
            <person name="Desch L."/>
            <person name="Amada K."/>
            <person name="van Gelder W."/>
            <person name="Glover K."/>
            <person name="Roden E.E."/>
            <person name="Boyd E.S."/>
        </authorList>
    </citation>
    <scope>NUCLEOTIDE SEQUENCE [LARGE SCALE GENOMIC DNA]</scope>
    <source>
        <strain evidence="22 23">RG</strain>
    </source>
</reference>
<evidence type="ECO:0000256" key="20">
    <source>
        <dbReference type="PROSITE-ProRule" id="PRU00433"/>
    </source>
</evidence>
<comment type="subunit">
    <text evidence="2">Heterodimer of SoxA and SoxX.</text>
</comment>
<dbReference type="GO" id="GO:0016669">
    <property type="term" value="F:oxidoreductase activity, acting on a sulfur group of donors, cytochrome as acceptor"/>
    <property type="evidence" value="ECO:0007669"/>
    <property type="project" value="InterPro"/>
</dbReference>
<dbReference type="SUPFAM" id="SSF46626">
    <property type="entry name" value="Cytochrome c"/>
    <property type="match status" value="3"/>
</dbReference>
<evidence type="ECO:0000259" key="21">
    <source>
        <dbReference type="PROSITE" id="PS51007"/>
    </source>
</evidence>
<evidence type="ECO:0000256" key="16">
    <source>
        <dbReference type="ARBA" id="ARBA00032236"/>
    </source>
</evidence>
<evidence type="ECO:0000256" key="13">
    <source>
        <dbReference type="ARBA" id="ARBA00025746"/>
    </source>
</evidence>
<dbReference type="NCBIfam" id="TIGR04485">
    <property type="entry name" value="thiosulf_SoxX"/>
    <property type="match status" value="1"/>
</dbReference>
<dbReference type="GO" id="GO:0020037">
    <property type="term" value="F:heme binding"/>
    <property type="evidence" value="ECO:0007669"/>
    <property type="project" value="InterPro"/>
</dbReference>
<organism evidence="22 23">
    <name type="scientific">Thiobacillus denitrificans</name>
    <dbReference type="NCBI Taxonomy" id="36861"/>
    <lineage>
        <taxon>Bacteria</taxon>
        <taxon>Pseudomonadati</taxon>
        <taxon>Pseudomonadota</taxon>
        <taxon>Betaproteobacteria</taxon>
        <taxon>Nitrosomonadales</taxon>
        <taxon>Thiobacillaceae</taxon>
        <taxon>Thiobacillus</taxon>
    </lineage>
</organism>
<keyword evidence="5" id="KW-0813">Transport</keyword>
<evidence type="ECO:0000313" key="22">
    <source>
        <dbReference type="EMBL" id="KVW98960.1"/>
    </source>
</evidence>
<dbReference type="PATRIC" id="fig|36861.3.peg.3365"/>
<evidence type="ECO:0000256" key="11">
    <source>
        <dbReference type="ARBA" id="ARBA00022982"/>
    </source>
</evidence>
<comment type="similarity">
    <text evidence="13">Belongs to the SoxA family.</text>
</comment>
<dbReference type="GO" id="GO:0019417">
    <property type="term" value="P:sulfur oxidation"/>
    <property type="evidence" value="ECO:0007669"/>
    <property type="project" value="InterPro"/>
</dbReference>
<evidence type="ECO:0000313" key="23">
    <source>
        <dbReference type="Proteomes" id="UP000064243"/>
    </source>
</evidence>
<keyword evidence="11" id="KW-0249">Electron transport</keyword>
<dbReference type="InterPro" id="IPR025710">
    <property type="entry name" value="SoxA"/>
</dbReference>
<keyword evidence="6 20" id="KW-0349">Heme</keyword>
<accession>A0A106BUZ3</accession>